<dbReference type="PANTHER" id="PTHR47354">
    <property type="entry name" value="NADH OXIDOREDUCTASE HCR"/>
    <property type="match status" value="1"/>
</dbReference>
<name>A0A081N776_9GAMM</name>
<evidence type="ECO:0000313" key="4">
    <source>
        <dbReference type="Proteomes" id="UP000028006"/>
    </source>
</evidence>
<dbReference type="InterPro" id="IPR001041">
    <property type="entry name" value="2Fe-2S_ferredoxin-type"/>
</dbReference>
<dbReference type="GO" id="GO:0016491">
    <property type="term" value="F:oxidoreductase activity"/>
    <property type="evidence" value="ECO:0007669"/>
    <property type="project" value="InterPro"/>
</dbReference>
<accession>A0A081N776</accession>
<dbReference type="PROSITE" id="PS51384">
    <property type="entry name" value="FAD_FR"/>
    <property type="match status" value="1"/>
</dbReference>
<reference evidence="3 4" key="1">
    <citation type="submission" date="2014-06" db="EMBL/GenBank/DDBJ databases">
        <title>Whole Genome Sequences of Three Symbiotic Endozoicomonas Bacteria.</title>
        <authorList>
            <person name="Neave M.J."/>
            <person name="Apprill A."/>
            <person name="Voolstra C.R."/>
        </authorList>
    </citation>
    <scope>NUCLEOTIDE SEQUENCE [LARGE SCALE GENOMIC DNA]</scope>
    <source>
        <strain evidence="3 4">LMG 24815</strain>
    </source>
</reference>
<keyword evidence="4" id="KW-1185">Reference proteome</keyword>
<dbReference type="PROSITE" id="PS51085">
    <property type="entry name" value="2FE2S_FER_2"/>
    <property type="match status" value="1"/>
</dbReference>
<organism evidence="3 4">
    <name type="scientific">Endozoicomonas montiporae</name>
    <dbReference type="NCBI Taxonomy" id="1027273"/>
    <lineage>
        <taxon>Bacteria</taxon>
        <taxon>Pseudomonadati</taxon>
        <taxon>Pseudomonadota</taxon>
        <taxon>Gammaproteobacteria</taxon>
        <taxon>Oceanospirillales</taxon>
        <taxon>Endozoicomonadaceae</taxon>
        <taxon>Endozoicomonas</taxon>
    </lineage>
</organism>
<feature type="domain" description="2Fe-2S ferredoxin-type" evidence="1">
    <location>
        <begin position="2"/>
        <end position="88"/>
    </location>
</feature>
<dbReference type="SUPFAM" id="SSF54292">
    <property type="entry name" value="2Fe-2S ferredoxin-like"/>
    <property type="match status" value="1"/>
</dbReference>
<dbReference type="Gene3D" id="3.10.20.30">
    <property type="match status" value="1"/>
</dbReference>
<dbReference type="SUPFAM" id="SSF63380">
    <property type="entry name" value="Riboflavin synthase domain-like"/>
    <property type="match status" value="1"/>
</dbReference>
<dbReference type="InterPro" id="IPR050415">
    <property type="entry name" value="MRET"/>
</dbReference>
<proteinExistence type="predicted"/>
<evidence type="ECO:0000259" key="1">
    <source>
        <dbReference type="PROSITE" id="PS51085"/>
    </source>
</evidence>
<dbReference type="InterPro" id="IPR017927">
    <property type="entry name" value="FAD-bd_FR_type"/>
</dbReference>
<gene>
    <name evidence="3" type="ORF">GZ77_07780</name>
</gene>
<dbReference type="Pfam" id="PF00111">
    <property type="entry name" value="Fer2"/>
    <property type="match status" value="1"/>
</dbReference>
<dbReference type="Proteomes" id="UP000028006">
    <property type="component" value="Unassembled WGS sequence"/>
</dbReference>
<dbReference type="eggNOG" id="COG1018">
    <property type="taxonomic scope" value="Bacteria"/>
</dbReference>
<dbReference type="InterPro" id="IPR017938">
    <property type="entry name" value="Riboflavin_synthase-like_b-brl"/>
</dbReference>
<evidence type="ECO:0000259" key="2">
    <source>
        <dbReference type="PROSITE" id="PS51384"/>
    </source>
</evidence>
<dbReference type="InterPro" id="IPR012675">
    <property type="entry name" value="Beta-grasp_dom_sf"/>
</dbReference>
<dbReference type="EMBL" id="JOKG01000002">
    <property type="protein sequence ID" value="KEQ14299.1"/>
    <property type="molecule type" value="Genomic_DNA"/>
</dbReference>
<dbReference type="GO" id="GO:0051536">
    <property type="term" value="F:iron-sulfur cluster binding"/>
    <property type="evidence" value="ECO:0007669"/>
    <property type="project" value="InterPro"/>
</dbReference>
<dbReference type="RefSeq" id="WP_034874131.1">
    <property type="nucleotide sequence ID" value="NZ_JOKG01000002.1"/>
</dbReference>
<comment type="caution">
    <text evidence="3">The sequence shown here is derived from an EMBL/GenBank/DDBJ whole genome shotgun (WGS) entry which is preliminary data.</text>
</comment>
<dbReference type="PANTHER" id="PTHR47354:SF3">
    <property type="entry name" value="OXIDOREDUCTASE-RELATED"/>
    <property type="match status" value="1"/>
</dbReference>
<feature type="domain" description="FAD-binding FR-type" evidence="2">
    <location>
        <begin position="87"/>
        <end position="201"/>
    </location>
</feature>
<dbReference type="Gene3D" id="2.40.30.10">
    <property type="entry name" value="Translation factors"/>
    <property type="match status" value="1"/>
</dbReference>
<sequence length="319" mass="35289">MPLITFAGHTYQASSEKPLLDSLLAYRLPIPHSCQSGFCHSCLMKADKGQVPACSQKSLSNEKIRQGYFLACQCVPEQDIEISLPVRNKIPGIITGKTLLTSTLVALDIAPRHPFHYEPGQLVTLWAEETLRSVEPGADYSEGLNELARPCYLASLSGQDASLTVHIQRRASRKFSQWAHDCTQIGQKISIGDVRGANIYQQLSSSNLIVVQDGCLAPVLPLLRKLCADTTASEKSVTLVLQVDHTDNLYEQALIHRLVRQSPNLSIQVCGGLQGKKQLETIMMEPKPVYRQLIIAGDQGFIKKHTQQVQMDIQTLPYS</sequence>
<dbReference type="AlphaFoldDB" id="A0A081N776"/>
<dbReference type="InterPro" id="IPR036010">
    <property type="entry name" value="2Fe-2S_ferredoxin-like_sf"/>
</dbReference>
<protein>
    <recommendedName>
        <fullName evidence="5">2Fe-2S ferredoxin-type domain-containing protein</fullName>
    </recommendedName>
</protein>
<dbReference type="CDD" id="cd00207">
    <property type="entry name" value="fer2"/>
    <property type="match status" value="1"/>
</dbReference>
<evidence type="ECO:0008006" key="5">
    <source>
        <dbReference type="Google" id="ProtNLM"/>
    </source>
</evidence>
<evidence type="ECO:0000313" key="3">
    <source>
        <dbReference type="EMBL" id="KEQ14299.1"/>
    </source>
</evidence>